<keyword evidence="4" id="KW-0694">RNA-binding</keyword>
<reference evidence="6" key="1">
    <citation type="submission" date="2016-10" db="EMBL/GenBank/DDBJ databases">
        <authorList>
            <person name="Varghese N."/>
        </authorList>
    </citation>
    <scope>NUCLEOTIDE SEQUENCE [LARGE SCALE GENOMIC DNA]</scope>
    <source>
        <strain evidence="6">DSM 21843</strain>
    </source>
</reference>
<dbReference type="STRING" id="79604.AAY81_01655"/>
<comment type="function">
    <text evidence="2 4">Binds together with bS18 to 16S ribosomal RNA.</text>
</comment>
<gene>
    <name evidence="4" type="primary">rpsF</name>
    <name evidence="5" type="ORF">SAMN02910314_01538</name>
</gene>
<keyword evidence="6" id="KW-1185">Reference proteome</keyword>
<evidence type="ECO:0000256" key="1">
    <source>
        <dbReference type="ARBA" id="ARBA00009512"/>
    </source>
</evidence>
<dbReference type="GO" id="GO:0003735">
    <property type="term" value="F:structural constituent of ribosome"/>
    <property type="evidence" value="ECO:0007669"/>
    <property type="project" value="InterPro"/>
</dbReference>
<dbReference type="InterPro" id="IPR020814">
    <property type="entry name" value="Ribosomal_S6_plastid/chlpt"/>
</dbReference>
<dbReference type="SUPFAM" id="SSF54995">
    <property type="entry name" value="Ribosomal protein S6"/>
    <property type="match status" value="1"/>
</dbReference>
<evidence type="ECO:0000256" key="4">
    <source>
        <dbReference type="HAMAP-Rule" id="MF_00360"/>
    </source>
</evidence>
<accession>A0A172RWH5</accession>
<keyword evidence="4" id="KW-0687">Ribonucleoprotein</keyword>
<dbReference type="NCBIfam" id="TIGR00166">
    <property type="entry name" value="S6"/>
    <property type="match status" value="1"/>
</dbReference>
<dbReference type="CDD" id="cd00473">
    <property type="entry name" value="bS6"/>
    <property type="match status" value="1"/>
</dbReference>
<evidence type="ECO:0000313" key="5">
    <source>
        <dbReference type="EMBL" id="SEO89608.1"/>
    </source>
</evidence>
<dbReference type="PATRIC" id="fig|79604.3.peg.339"/>
<dbReference type="EMBL" id="FOEC01000010">
    <property type="protein sequence ID" value="SEO89608.1"/>
    <property type="molecule type" value="Genomic_DNA"/>
</dbReference>
<dbReference type="KEGG" id="ddt:AAY81_01655"/>
<sequence>MKAYELLYFVAPSIDEESRTNVSTRIANTIAEGNGVIDETEEWGKRKLAYEIDGLTEGDYTLVNFHAEPEHIAELNRVLGITDAVKRFMIVCRADRD</sequence>
<dbReference type="GO" id="GO:0070181">
    <property type="term" value="F:small ribosomal subunit rRNA binding"/>
    <property type="evidence" value="ECO:0007669"/>
    <property type="project" value="TreeGrafter"/>
</dbReference>
<dbReference type="GO" id="GO:0005737">
    <property type="term" value="C:cytoplasm"/>
    <property type="evidence" value="ECO:0007669"/>
    <property type="project" value="UniProtKB-ARBA"/>
</dbReference>
<dbReference type="PANTHER" id="PTHR21011">
    <property type="entry name" value="MITOCHONDRIAL 28S RIBOSOMAL PROTEIN S6"/>
    <property type="match status" value="1"/>
</dbReference>
<comment type="similarity">
    <text evidence="1 4">Belongs to the bacterial ribosomal protein bS6 family.</text>
</comment>
<dbReference type="RefSeq" id="WP_066660603.1">
    <property type="nucleotide sequence ID" value="NZ_CP011402.1"/>
</dbReference>
<dbReference type="GO" id="GO:0005840">
    <property type="term" value="C:ribosome"/>
    <property type="evidence" value="ECO:0007669"/>
    <property type="project" value="UniProtKB-KW"/>
</dbReference>
<dbReference type="GO" id="GO:1990904">
    <property type="term" value="C:ribonucleoprotein complex"/>
    <property type="evidence" value="ECO:0007669"/>
    <property type="project" value="UniProtKB-KW"/>
</dbReference>
<organism evidence="5 6">
    <name type="scientific">Denitrobacterium detoxificans</name>
    <dbReference type="NCBI Taxonomy" id="79604"/>
    <lineage>
        <taxon>Bacteria</taxon>
        <taxon>Bacillati</taxon>
        <taxon>Actinomycetota</taxon>
        <taxon>Coriobacteriia</taxon>
        <taxon>Eggerthellales</taxon>
        <taxon>Eggerthellaceae</taxon>
        <taxon>Denitrobacterium</taxon>
    </lineage>
</organism>
<protein>
    <recommendedName>
        <fullName evidence="3 4">Small ribosomal subunit protein bS6</fullName>
    </recommendedName>
</protein>
<proteinExistence type="inferred from homology"/>
<dbReference type="AlphaFoldDB" id="A0A172RWH5"/>
<evidence type="ECO:0000256" key="2">
    <source>
        <dbReference type="ARBA" id="ARBA00035104"/>
    </source>
</evidence>
<dbReference type="Pfam" id="PF01250">
    <property type="entry name" value="Ribosomal_S6"/>
    <property type="match status" value="1"/>
</dbReference>
<dbReference type="InterPro" id="IPR000529">
    <property type="entry name" value="Ribosomal_bS6"/>
</dbReference>
<keyword evidence="4 5" id="KW-0689">Ribosomal protein</keyword>
<dbReference type="HAMAP" id="MF_00360">
    <property type="entry name" value="Ribosomal_bS6"/>
    <property type="match status" value="1"/>
</dbReference>
<evidence type="ECO:0000313" key="6">
    <source>
        <dbReference type="Proteomes" id="UP000182975"/>
    </source>
</evidence>
<dbReference type="InterPro" id="IPR035980">
    <property type="entry name" value="Ribosomal_bS6_sf"/>
</dbReference>
<dbReference type="PANTHER" id="PTHR21011:SF1">
    <property type="entry name" value="SMALL RIBOSOMAL SUBUNIT PROTEIN BS6M"/>
    <property type="match status" value="1"/>
</dbReference>
<dbReference type="InterPro" id="IPR014717">
    <property type="entry name" value="Transl_elong_EF1B/ribsomal_bS6"/>
</dbReference>
<evidence type="ECO:0000256" key="3">
    <source>
        <dbReference type="ARBA" id="ARBA00035294"/>
    </source>
</evidence>
<dbReference type="GO" id="GO:0006412">
    <property type="term" value="P:translation"/>
    <property type="evidence" value="ECO:0007669"/>
    <property type="project" value="UniProtKB-UniRule"/>
</dbReference>
<keyword evidence="4" id="KW-0699">rRNA-binding</keyword>
<dbReference type="Proteomes" id="UP000182975">
    <property type="component" value="Unassembled WGS sequence"/>
</dbReference>
<name>A0A172RWH5_9ACTN</name>
<dbReference type="Gene3D" id="3.30.70.60">
    <property type="match status" value="1"/>
</dbReference>
<dbReference type="OrthoDB" id="9812702at2"/>